<accession>A0A811YJD1</accession>
<evidence type="ECO:0000313" key="3">
    <source>
        <dbReference type="Proteomes" id="UP000645828"/>
    </source>
</evidence>
<gene>
    <name evidence="2" type="ORF">NYPRO_LOCUS9663</name>
</gene>
<dbReference type="EMBL" id="CAJHUB010000678">
    <property type="protein sequence ID" value="CAD7676868.1"/>
    <property type="molecule type" value="Genomic_DNA"/>
</dbReference>
<evidence type="ECO:0000256" key="1">
    <source>
        <dbReference type="SAM" id="Phobius"/>
    </source>
</evidence>
<comment type="caution">
    <text evidence="2">The sequence shown here is derived from an EMBL/GenBank/DDBJ whole genome shotgun (WGS) entry which is preliminary data.</text>
</comment>
<keyword evidence="3" id="KW-1185">Reference proteome</keyword>
<dbReference type="Proteomes" id="UP000645828">
    <property type="component" value="Unassembled WGS sequence"/>
</dbReference>
<organism evidence="2 3">
    <name type="scientific">Nyctereutes procyonoides</name>
    <name type="common">Raccoon dog</name>
    <name type="synonym">Canis procyonoides</name>
    <dbReference type="NCBI Taxonomy" id="34880"/>
    <lineage>
        <taxon>Eukaryota</taxon>
        <taxon>Metazoa</taxon>
        <taxon>Chordata</taxon>
        <taxon>Craniata</taxon>
        <taxon>Vertebrata</taxon>
        <taxon>Euteleostomi</taxon>
        <taxon>Mammalia</taxon>
        <taxon>Eutheria</taxon>
        <taxon>Laurasiatheria</taxon>
        <taxon>Carnivora</taxon>
        <taxon>Caniformia</taxon>
        <taxon>Canidae</taxon>
        <taxon>Nyctereutes</taxon>
    </lineage>
</organism>
<sequence>MQKADSKKRTYNRFKKKIIKKIFFSFFSYAIAPIWISGDTIPQEKDVPDCPPRCLETIGVPAERRGRSVDWGVLTILTCAEAVGMGGHQLHRGMGLGARYSRSTLKTMA</sequence>
<reference evidence="2" key="1">
    <citation type="submission" date="2020-12" db="EMBL/GenBank/DDBJ databases">
        <authorList>
            <consortium name="Molecular Ecology Group"/>
        </authorList>
    </citation>
    <scope>NUCLEOTIDE SEQUENCE</scope>
    <source>
        <strain evidence="2">TBG_1078</strain>
    </source>
</reference>
<dbReference type="AlphaFoldDB" id="A0A811YJD1"/>
<name>A0A811YJD1_NYCPR</name>
<keyword evidence="1" id="KW-0472">Membrane</keyword>
<feature type="transmembrane region" description="Helical" evidence="1">
    <location>
        <begin position="21"/>
        <end position="38"/>
    </location>
</feature>
<keyword evidence="1" id="KW-1133">Transmembrane helix</keyword>
<protein>
    <submittedName>
        <fullName evidence="2">(raccoon dog) hypothetical protein</fullName>
    </submittedName>
</protein>
<evidence type="ECO:0000313" key="2">
    <source>
        <dbReference type="EMBL" id="CAD7676868.1"/>
    </source>
</evidence>
<keyword evidence="1" id="KW-0812">Transmembrane</keyword>
<proteinExistence type="predicted"/>